<dbReference type="Gene3D" id="3.40.309.10">
    <property type="entry name" value="Aldehyde Dehydrogenase, Chain A, domain 2"/>
    <property type="match status" value="1"/>
</dbReference>
<keyword evidence="8" id="KW-0175">Coiled coil</keyword>
<dbReference type="RefSeq" id="WP_003301693.1">
    <property type="nucleotide sequence ID" value="NZ_AOBS01000056.1"/>
</dbReference>
<protein>
    <recommendedName>
        <fullName evidence="7">Gamma-glutamyl phosphate reductase</fullName>
        <shortName evidence="7">GPR</shortName>
        <ecNumber evidence="7">1.2.1.41</ecNumber>
    </recommendedName>
    <alternativeName>
        <fullName evidence="7">Glutamate-5-semialdehyde dehydrogenase</fullName>
    </alternativeName>
    <alternativeName>
        <fullName evidence="7">Glutamyl-gamma-semialdehyde dehydrogenase</fullName>
        <shortName evidence="7">GSA dehydrogenase</shortName>
    </alternativeName>
</protein>
<dbReference type="InterPro" id="IPR016161">
    <property type="entry name" value="Ald_DH/histidinol_DH"/>
</dbReference>
<evidence type="ECO:0000256" key="6">
    <source>
        <dbReference type="ARBA" id="ARBA00049024"/>
    </source>
</evidence>
<evidence type="ECO:0000313" key="10">
    <source>
        <dbReference type="EMBL" id="EMD99591.1"/>
    </source>
</evidence>
<gene>
    <name evidence="7 10" type="primary">proA</name>
    <name evidence="10" type="ORF">B381_14176</name>
</gene>
<dbReference type="Gene3D" id="3.40.605.10">
    <property type="entry name" value="Aldehyde Dehydrogenase, Chain A, domain 1"/>
    <property type="match status" value="1"/>
</dbReference>
<reference evidence="10 11" key="1">
    <citation type="journal article" date="2013" name="Genome Announc.">
        <title>Draft Genome of Pseudomonas stutzeri Strain NF13, a Nitrogen Fixer Isolated from the Galapagos Rift Hydrothermal Vent.</title>
        <authorList>
            <person name="Pena A."/>
            <person name="Busquets A."/>
            <person name="Gomila M."/>
            <person name="Mayol J."/>
            <person name="Bosch R."/>
            <person name="Nogales B."/>
            <person name="Garcia-Valdes E."/>
            <person name="Bennasar A."/>
            <person name="Lalucat J."/>
        </authorList>
    </citation>
    <scope>NUCLEOTIDE SEQUENCE [LARGE SCALE GENOMIC DNA]</scope>
    <source>
        <strain evidence="10 11">NF13</strain>
    </source>
</reference>
<name>M2V194_STUST</name>
<dbReference type="FunFam" id="3.40.309.10:FF:000006">
    <property type="entry name" value="Gamma-glutamyl phosphate reductase"/>
    <property type="match status" value="1"/>
</dbReference>
<evidence type="ECO:0000256" key="2">
    <source>
        <dbReference type="ARBA" id="ARBA00022605"/>
    </source>
</evidence>
<dbReference type="GO" id="GO:0004350">
    <property type="term" value="F:glutamate-5-semialdehyde dehydrogenase activity"/>
    <property type="evidence" value="ECO:0007669"/>
    <property type="project" value="UniProtKB-UniRule"/>
</dbReference>
<dbReference type="HAMAP" id="MF_00412">
    <property type="entry name" value="ProA"/>
    <property type="match status" value="1"/>
</dbReference>
<dbReference type="InterPro" id="IPR016162">
    <property type="entry name" value="Ald_DH_N"/>
</dbReference>
<evidence type="ECO:0000256" key="8">
    <source>
        <dbReference type="SAM" id="Coils"/>
    </source>
</evidence>
<sequence length="421" mass="45098">MTESVLDYMNRLGRAAREASRVLARASTAQKNRALQAAAAALDEARDELVSANERDLAGGRANGLDAAMLDRLALTPKVIDGMIEGLRQVAALPDPIGEIRDMRYLPSGIQVGKMRVPLGVVGIIYESRPNVTIDAASLCLKSGNATILRGGSEAIHSNQAIARCIQLGLAEAGLPAAAVQVVETTDRAAVGALISMPEYVDVIVPRGGKGLIERISRDARVPVIKHLDGICHVYIDVAADVDKAVRVADNAKTQRFAPCNTMETLLVHQGIAERVLPPLAAIYREKGVELRGCPRTCALLGSEVLEASEEDWSTEYNAPILSIRIVDSLDAAIEHINRYGSQHTDAIVTENFTDARRFLTEVDSASVMVNASTRFADGFEYGLGAEIGISTDKLHARGPVGLEGLTSEKYVVFGDGHVRT</sequence>
<comment type="catalytic activity">
    <reaction evidence="6 7">
        <text>L-glutamate 5-semialdehyde + phosphate + NADP(+) = L-glutamyl 5-phosphate + NADPH + H(+)</text>
        <dbReference type="Rhea" id="RHEA:19541"/>
        <dbReference type="ChEBI" id="CHEBI:15378"/>
        <dbReference type="ChEBI" id="CHEBI:43474"/>
        <dbReference type="ChEBI" id="CHEBI:57783"/>
        <dbReference type="ChEBI" id="CHEBI:58066"/>
        <dbReference type="ChEBI" id="CHEBI:58274"/>
        <dbReference type="ChEBI" id="CHEBI:58349"/>
        <dbReference type="EC" id="1.2.1.41"/>
    </reaction>
</comment>
<dbReference type="Proteomes" id="UP000011700">
    <property type="component" value="Unassembled WGS sequence"/>
</dbReference>
<evidence type="ECO:0000256" key="4">
    <source>
        <dbReference type="ARBA" id="ARBA00022857"/>
    </source>
</evidence>
<dbReference type="OrthoDB" id="9809970at2"/>
<comment type="pathway">
    <text evidence="1 7">Amino-acid biosynthesis; L-proline biosynthesis; L-glutamate 5-semialdehyde from L-glutamate: step 2/2.</text>
</comment>
<dbReference type="Pfam" id="PF00171">
    <property type="entry name" value="Aldedh"/>
    <property type="match status" value="2"/>
</dbReference>
<dbReference type="SUPFAM" id="SSF53720">
    <property type="entry name" value="ALDH-like"/>
    <property type="match status" value="1"/>
</dbReference>
<keyword evidence="7" id="KW-0963">Cytoplasm</keyword>
<dbReference type="InterPro" id="IPR020593">
    <property type="entry name" value="G-glutamylP_reductase_CS"/>
</dbReference>
<dbReference type="InterPro" id="IPR012134">
    <property type="entry name" value="Glu-5-SA_DH"/>
</dbReference>
<keyword evidence="3 7" id="KW-0641">Proline biosynthesis</keyword>
<evidence type="ECO:0000256" key="5">
    <source>
        <dbReference type="ARBA" id="ARBA00023002"/>
    </source>
</evidence>
<comment type="function">
    <text evidence="7">Catalyzes the NADPH-dependent reduction of L-glutamate 5-phosphate into L-glutamate 5-semialdehyde and phosphate. The product spontaneously undergoes cyclization to form 1-pyrroline-5-carboxylate.</text>
</comment>
<comment type="subcellular location">
    <subcellularLocation>
        <location evidence="7">Cytoplasm</location>
    </subcellularLocation>
</comment>
<dbReference type="AlphaFoldDB" id="M2V194"/>
<dbReference type="EC" id="1.2.1.41" evidence="7"/>
<evidence type="ECO:0000256" key="7">
    <source>
        <dbReference type="HAMAP-Rule" id="MF_00412"/>
    </source>
</evidence>
<dbReference type="CDD" id="cd07079">
    <property type="entry name" value="ALDH_F18-19_ProA-GPR"/>
    <property type="match status" value="1"/>
</dbReference>
<dbReference type="InterPro" id="IPR000965">
    <property type="entry name" value="GPR_dom"/>
</dbReference>
<dbReference type="NCBIfam" id="TIGR00407">
    <property type="entry name" value="proA"/>
    <property type="match status" value="1"/>
</dbReference>
<dbReference type="PROSITE" id="PS01223">
    <property type="entry name" value="PROA"/>
    <property type="match status" value="1"/>
</dbReference>
<keyword evidence="5 7" id="KW-0560">Oxidoreductase</keyword>
<dbReference type="InterPro" id="IPR016163">
    <property type="entry name" value="Ald_DH_C"/>
</dbReference>
<dbReference type="PIRSF" id="PIRSF000151">
    <property type="entry name" value="GPR"/>
    <property type="match status" value="1"/>
</dbReference>
<evidence type="ECO:0000259" key="9">
    <source>
        <dbReference type="Pfam" id="PF00171"/>
    </source>
</evidence>
<feature type="domain" description="Aldehyde dehydrogenase" evidence="9">
    <location>
        <begin position="313"/>
        <end position="377"/>
    </location>
</feature>
<accession>M2V194</accession>
<comment type="caution">
    <text evidence="10">The sequence shown here is derived from an EMBL/GenBank/DDBJ whole genome shotgun (WGS) entry which is preliminary data.</text>
</comment>
<dbReference type="GO" id="GO:0050661">
    <property type="term" value="F:NADP binding"/>
    <property type="evidence" value="ECO:0007669"/>
    <property type="project" value="InterPro"/>
</dbReference>
<comment type="similarity">
    <text evidence="7">Belongs to the gamma-glutamyl phosphate reductase family.</text>
</comment>
<dbReference type="PANTHER" id="PTHR11063">
    <property type="entry name" value="GLUTAMATE SEMIALDEHYDE DEHYDROGENASE"/>
    <property type="match status" value="1"/>
</dbReference>
<feature type="coiled-coil region" evidence="8">
    <location>
        <begin position="28"/>
        <end position="55"/>
    </location>
</feature>
<dbReference type="PATRIC" id="fig|1212548.4.peg.2781"/>
<feature type="domain" description="Aldehyde dehydrogenase" evidence="9">
    <location>
        <begin position="12"/>
        <end position="282"/>
    </location>
</feature>
<evidence type="ECO:0000313" key="11">
    <source>
        <dbReference type="Proteomes" id="UP000011700"/>
    </source>
</evidence>
<dbReference type="UniPathway" id="UPA00098">
    <property type="reaction ID" value="UER00360"/>
</dbReference>
<keyword evidence="4 7" id="KW-0521">NADP</keyword>
<proteinExistence type="inferred from homology"/>
<dbReference type="GO" id="GO:0055129">
    <property type="term" value="P:L-proline biosynthetic process"/>
    <property type="evidence" value="ECO:0007669"/>
    <property type="project" value="UniProtKB-UniRule"/>
</dbReference>
<dbReference type="NCBIfam" id="NF001221">
    <property type="entry name" value="PRK00197.1"/>
    <property type="match status" value="1"/>
</dbReference>
<dbReference type="eggNOG" id="COG0014">
    <property type="taxonomic scope" value="Bacteria"/>
</dbReference>
<keyword evidence="2 7" id="KW-0028">Amino-acid biosynthesis</keyword>
<dbReference type="PANTHER" id="PTHR11063:SF8">
    <property type="entry name" value="DELTA-1-PYRROLINE-5-CARBOXYLATE SYNTHASE"/>
    <property type="match status" value="1"/>
</dbReference>
<dbReference type="InterPro" id="IPR015590">
    <property type="entry name" value="Aldehyde_DH_dom"/>
</dbReference>
<organism evidence="10 11">
    <name type="scientific">Stutzerimonas stutzeri NF13</name>
    <dbReference type="NCBI Taxonomy" id="1212548"/>
    <lineage>
        <taxon>Bacteria</taxon>
        <taxon>Pseudomonadati</taxon>
        <taxon>Pseudomonadota</taxon>
        <taxon>Gammaproteobacteria</taxon>
        <taxon>Pseudomonadales</taxon>
        <taxon>Pseudomonadaceae</taxon>
        <taxon>Stutzerimonas</taxon>
    </lineage>
</organism>
<dbReference type="GO" id="GO:0005737">
    <property type="term" value="C:cytoplasm"/>
    <property type="evidence" value="ECO:0007669"/>
    <property type="project" value="UniProtKB-SubCell"/>
</dbReference>
<dbReference type="EMBL" id="AOBS01000056">
    <property type="protein sequence ID" value="EMD99591.1"/>
    <property type="molecule type" value="Genomic_DNA"/>
</dbReference>
<evidence type="ECO:0000256" key="3">
    <source>
        <dbReference type="ARBA" id="ARBA00022650"/>
    </source>
</evidence>
<evidence type="ECO:0000256" key="1">
    <source>
        <dbReference type="ARBA" id="ARBA00004985"/>
    </source>
</evidence>